<dbReference type="Gene3D" id="1.20.1300.10">
    <property type="entry name" value="Fumarate reductase/succinate dehydrogenase, transmembrane subunit"/>
    <property type="match status" value="1"/>
</dbReference>
<dbReference type="GO" id="GO:0046872">
    <property type="term" value="F:metal ion binding"/>
    <property type="evidence" value="ECO:0007669"/>
    <property type="project" value="UniProtKB-KW"/>
</dbReference>
<comment type="cofactor">
    <cofactor evidence="18">
        <name>heme</name>
        <dbReference type="ChEBI" id="CHEBI:30413"/>
    </cofactor>
    <text evidence="18">The heme is bound between the two transmembrane subunits.</text>
</comment>
<proteinExistence type="predicted"/>
<keyword evidence="11 18" id="KW-0479">Metal-binding</keyword>
<evidence type="ECO:0000256" key="15">
    <source>
        <dbReference type="ARBA" id="ARBA00023136"/>
    </source>
</evidence>
<name>A0A2K9LGA6_9GAMM</name>
<accession>A0A2K9LGA6</accession>
<evidence type="ECO:0000256" key="10">
    <source>
        <dbReference type="ARBA" id="ARBA00022692"/>
    </source>
</evidence>
<dbReference type="GO" id="GO:0006099">
    <property type="term" value="P:tricarboxylic acid cycle"/>
    <property type="evidence" value="ECO:0007669"/>
    <property type="project" value="UniProtKB-UniRule"/>
</dbReference>
<dbReference type="InterPro" id="IPR000701">
    <property type="entry name" value="SuccDH_FuR_B_TM-su"/>
</dbReference>
<keyword evidence="21" id="KW-1185">Reference proteome</keyword>
<evidence type="ECO:0000313" key="20">
    <source>
        <dbReference type="EMBL" id="AUM11267.1"/>
    </source>
</evidence>
<dbReference type="GO" id="GO:0020037">
    <property type="term" value="F:heme binding"/>
    <property type="evidence" value="ECO:0007669"/>
    <property type="project" value="InterPro"/>
</dbReference>
<dbReference type="Proteomes" id="UP000235116">
    <property type="component" value="Chromosome"/>
</dbReference>
<comment type="pathway">
    <text evidence="3 16">Carbohydrate metabolism; tricarboxylic acid cycle.</text>
</comment>
<evidence type="ECO:0000256" key="7">
    <source>
        <dbReference type="ARBA" id="ARBA00022519"/>
    </source>
</evidence>
<evidence type="ECO:0000313" key="21">
    <source>
        <dbReference type="Proteomes" id="UP000235116"/>
    </source>
</evidence>
<evidence type="ECO:0000256" key="13">
    <source>
        <dbReference type="ARBA" id="ARBA00022989"/>
    </source>
</evidence>
<keyword evidence="13 19" id="KW-1133">Transmembrane helix</keyword>
<dbReference type="CDD" id="cd03494">
    <property type="entry name" value="SQR_TypeC_SdhD"/>
    <property type="match status" value="1"/>
</dbReference>
<feature type="binding site" evidence="17">
    <location>
        <position position="83"/>
    </location>
    <ligand>
        <name>a ubiquinone</name>
        <dbReference type="ChEBI" id="CHEBI:16389"/>
    </ligand>
</feature>
<evidence type="ECO:0000256" key="5">
    <source>
        <dbReference type="ARBA" id="ARBA00022448"/>
    </source>
</evidence>
<evidence type="ECO:0000256" key="6">
    <source>
        <dbReference type="ARBA" id="ARBA00022475"/>
    </source>
</evidence>
<comment type="subcellular location">
    <subcellularLocation>
        <location evidence="2 16">Cell inner membrane</location>
        <topology evidence="2 16">Multi-pass membrane protein</topology>
    </subcellularLocation>
</comment>
<evidence type="ECO:0000256" key="3">
    <source>
        <dbReference type="ARBA" id="ARBA00005163"/>
    </source>
</evidence>
<evidence type="ECO:0000256" key="12">
    <source>
        <dbReference type="ARBA" id="ARBA00022982"/>
    </source>
</evidence>
<dbReference type="NCBIfam" id="TIGR02968">
    <property type="entry name" value="succ_dehyd_anc"/>
    <property type="match status" value="1"/>
</dbReference>
<dbReference type="GO" id="GO:0017004">
    <property type="term" value="P:cytochrome complex assembly"/>
    <property type="evidence" value="ECO:0007669"/>
    <property type="project" value="TreeGrafter"/>
</dbReference>
<keyword evidence="5 16" id="KW-0813">Transport</keyword>
<keyword evidence="9 18" id="KW-0349">Heme</keyword>
<dbReference type="GO" id="GO:0009055">
    <property type="term" value="F:electron transfer activity"/>
    <property type="evidence" value="ECO:0007669"/>
    <property type="project" value="TreeGrafter"/>
</dbReference>
<dbReference type="EMBL" id="CP022684">
    <property type="protein sequence ID" value="AUM11267.1"/>
    <property type="molecule type" value="Genomic_DNA"/>
</dbReference>
<dbReference type="SUPFAM" id="SSF81343">
    <property type="entry name" value="Fumarate reductase respiratory complex transmembrane subunits"/>
    <property type="match status" value="1"/>
</dbReference>
<keyword evidence="15 16" id="KW-0472">Membrane</keyword>
<keyword evidence="6 16" id="KW-1003">Cell membrane</keyword>
<evidence type="ECO:0000256" key="9">
    <source>
        <dbReference type="ARBA" id="ARBA00022617"/>
    </source>
</evidence>
<gene>
    <name evidence="20" type="primary">sdhD</name>
    <name evidence="20" type="ORF">Kalk_01965</name>
</gene>
<dbReference type="InterPro" id="IPR014312">
    <property type="entry name" value="Succ_DH_anchor"/>
</dbReference>
<dbReference type="Pfam" id="PF01127">
    <property type="entry name" value="Sdh_cyt"/>
    <property type="match status" value="1"/>
</dbReference>
<keyword evidence="7 16" id="KW-0997">Cell inner membrane</keyword>
<evidence type="ECO:0000256" key="11">
    <source>
        <dbReference type="ARBA" id="ARBA00022723"/>
    </source>
</evidence>
<dbReference type="AlphaFoldDB" id="A0A2K9LGA6"/>
<dbReference type="PIRSF" id="PIRSF000169">
    <property type="entry name" value="SDH_D"/>
    <property type="match status" value="1"/>
</dbReference>
<reference evidence="21" key="1">
    <citation type="submission" date="2017-08" db="EMBL/GenBank/DDBJ databases">
        <title>Direct submision.</title>
        <authorList>
            <person name="Kim S.-J."/>
            <person name="Rhee S.-K."/>
        </authorList>
    </citation>
    <scope>NUCLEOTIDE SEQUENCE [LARGE SCALE GENOMIC DNA]</scope>
    <source>
        <strain evidence="21">GI5</strain>
    </source>
</reference>
<evidence type="ECO:0000256" key="16">
    <source>
        <dbReference type="PIRNR" id="PIRNR000169"/>
    </source>
</evidence>
<dbReference type="GO" id="GO:0005886">
    <property type="term" value="C:plasma membrane"/>
    <property type="evidence" value="ECO:0007669"/>
    <property type="project" value="UniProtKB-SubCell"/>
</dbReference>
<dbReference type="RefSeq" id="WP_101892607.1">
    <property type="nucleotide sequence ID" value="NZ_CP022684.1"/>
</dbReference>
<evidence type="ECO:0000256" key="19">
    <source>
        <dbReference type="SAM" id="Phobius"/>
    </source>
</evidence>
<keyword evidence="14 18" id="KW-0408">Iron</keyword>
<feature type="transmembrane region" description="Helical" evidence="19">
    <location>
        <begin position="17"/>
        <end position="38"/>
    </location>
</feature>
<keyword evidence="10 19" id="KW-0812">Transmembrane</keyword>
<protein>
    <recommendedName>
        <fullName evidence="4 16">Succinate dehydrogenase hydrophobic membrane anchor subunit</fullName>
    </recommendedName>
</protein>
<dbReference type="PANTHER" id="PTHR38689:SF1">
    <property type="entry name" value="SUCCINATE DEHYDROGENASE HYDROPHOBIC MEMBRANE ANCHOR SUBUNIT"/>
    <property type="match status" value="1"/>
</dbReference>
<dbReference type="KEGG" id="kak:Kalk_01965"/>
<keyword evidence="8 16" id="KW-0816">Tricarboxylic acid cycle</keyword>
<feature type="transmembrane region" description="Helical" evidence="19">
    <location>
        <begin position="99"/>
        <end position="120"/>
    </location>
</feature>
<evidence type="ECO:0000256" key="17">
    <source>
        <dbReference type="PIRSR" id="PIRSR000169-1"/>
    </source>
</evidence>
<evidence type="ECO:0000256" key="18">
    <source>
        <dbReference type="PIRSR" id="PIRSR000169-2"/>
    </source>
</evidence>
<dbReference type="InterPro" id="IPR034804">
    <property type="entry name" value="SQR/QFR_C/D"/>
</dbReference>
<comment type="function">
    <text evidence="1 16">Membrane-anchoring subunit of succinate dehydrogenase (SDH).</text>
</comment>
<feature type="transmembrane region" description="Helical" evidence="19">
    <location>
        <begin position="59"/>
        <end position="79"/>
    </location>
</feature>
<feature type="binding site" description="axial binding residue" evidence="18">
    <location>
        <position position="71"/>
    </location>
    <ligand>
        <name>heme</name>
        <dbReference type="ChEBI" id="CHEBI:30413"/>
        <note>ligand shared with second transmembrane subunit</note>
    </ligand>
    <ligandPart>
        <name>Fe</name>
        <dbReference type="ChEBI" id="CHEBI:18248"/>
    </ligandPart>
</feature>
<evidence type="ECO:0000256" key="2">
    <source>
        <dbReference type="ARBA" id="ARBA00004429"/>
    </source>
</evidence>
<sequence>MVTSVTSLGKNGLYDWVIQRATAVVLGVYFLCMMGFLVTTPDLTYDQWSSYMSSTFMRVFTLIALVSMAAHAWVGLWTISTDYLTTRQLGAAGTVIRIAFQAVCALVTVVYVVWGILILWGI</sequence>
<evidence type="ECO:0000256" key="1">
    <source>
        <dbReference type="ARBA" id="ARBA00004050"/>
    </source>
</evidence>
<dbReference type="OrthoDB" id="5612767at2"/>
<evidence type="ECO:0000256" key="14">
    <source>
        <dbReference type="ARBA" id="ARBA00023004"/>
    </source>
</evidence>
<evidence type="ECO:0000256" key="4">
    <source>
        <dbReference type="ARBA" id="ARBA00019425"/>
    </source>
</evidence>
<organism evidence="20 21">
    <name type="scientific">Ketobacter alkanivorans</name>
    <dbReference type="NCBI Taxonomy" id="1917421"/>
    <lineage>
        <taxon>Bacteria</taxon>
        <taxon>Pseudomonadati</taxon>
        <taxon>Pseudomonadota</taxon>
        <taxon>Gammaproteobacteria</taxon>
        <taxon>Pseudomonadales</taxon>
        <taxon>Ketobacteraceae</taxon>
        <taxon>Ketobacter</taxon>
    </lineage>
</organism>
<keyword evidence="12 16" id="KW-0249">Electron transport</keyword>
<dbReference type="UniPathway" id="UPA00223"/>
<evidence type="ECO:0000256" key="8">
    <source>
        <dbReference type="ARBA" id="ARBA00022532"/>
    </source>
</evidence>
<dbReference type="PANTHER" id="PTHR38689">
    <property type="entry name" value="SUCCINATE DEHYDROGENASE HYDROPHOBIC MEMBRANE ANCHOR SUBUNIT"/>
    <property type="match status" value="1"/>
</dbReference>